<name>A0ABQ4BV44_9ACTN</name>
<feature type="transmembrane region" description="Helical" evidence="1">
    <location>
        <begin position="102"/>
        <end position="124"/>
    </location>
</feature>
<reference evidence="2 3" key="1">
    <citation type="submission" date="2021-01" db="EMBL/GenBank/DDBJ databases">
        <title>Whole genome shotgun sequence of Asanoa iriomotensis NBRC 100142.</title>
        <authorList>
            <person name="Komaki H."/>
            <person name="Tamura T."/>
        </authorList>
    </citation>
    <scope>NUCLEOTIDE SEQUENCE [LARGE SCALE GENOMIC DNA]</scope>
    <source>
        <strain evidence="2 3">NBRC 100142</strain>
    </source>
</reference>
<accession>A0ABQ4BV44</accession>
<feature type="transmembrane region" description="Helical" evidence="1">
    <location>
        <begin position="219"/>
        <end position="235"/>
    </location>
</feature>
<comment type="caution">
    <text evidence="2">The sequence shown here is derived from an EMBL/GenBank/DDBJ whole genome shotgun (WGS) entry which is preliminary data.</text>
</comment>
<keyword evidence="1" id="KW-0472">Membrane</keyword>
<protein>
    <recommendedName>
        <fullName evidence="4">DUF998 domain-containing protein</fullName>
    </recommendedName>
</protein>
<organism evidence="2 3">
    <name type="scientific">Asanoa iriomotensis</name>
    <dbReference type="NCBI Taxonomy" id="234613"/>
    <lineage>
        <taxon>Bacteria</taxon>
        <taxon>Bacillati</taxon>
        <taxon>Actinomycetota</taxon>
        <taxon>Actinomycetes</taxon>
        <taxon>Micromonosporales</taxon>
        <taxon>Micromonosporaceae</taxon>
        <taxon>Asanoa</taxon>
    </lineage>
</organism>
<evidence type="ECO:0008006" key="4">
    <source>
        <dbReference type="Google" id="ProtNLM"/>
    </source>
</evidence>
<feature type="transmembrane region" description="Helical" evidence="1">
    <location>
        <begin position="241"/>
        <end position="259"/>
    </location>
</feature>
<feature type="transmembrane region" description="Helical" evidence="1">
    <location>
        <begin position="271"/>
        <end position="294"/>
    </location>
</feature>
<sequence length="345" mass="37431">MRFWPVLVLLVLAPWVGEYLLGNVPVQRLPLLPFLVPLYGCGALLVREVARRTGRGWPSIFLLATAYGVIEAGLVDQSLFNQTFEGLDQAGVTPVPWVGVSAYHAFAFLIGHTVWSIGVPIALVELWFPARRTEPWLGWFGLSVTVVVYLFGCWLIFRDLREQEGFLAAPHQLAVAAAAAVLLVALAFLLPRPRPVSPVSTLTAGNDEMASGRRLPPPWVVGVVTFVTAGLHAAASESWLGFGLDVVVVAAAAVGVARLARRPSWGDRHLLGLLAGALLTYAWLGFVLTAFYGPGDRLRLFGNVLFTLAAVLLLVVTRWVIGRRELRPAGPREGVSERQVAAHGR</sequence>
<dbReference type="RefSeq" id="WP_203700101.1">
    <property type="nucleotide sequence ID" value="NZ_BAAALU010000011.1"/>
</dbReference>
<gene>
    <name evidence="2" type="ORF">Air01nite_04850</name>
</gene>
<feature type="transmembrane region" description="Helical" evidence="1">
    <location>
        <begin position="300"/>
        <end position="321"/>
    </location>
</feature>
<proteinExistence type="predicted"/>
<feature type="transmembrane region" description="Helical" evidence="1">
    <location>
        <begin position="57"/>
        <end position="75"/>
    </location>
</feature>
<evidence type="ECO:0000313" key="3">
    <source>
        <dbReference type="Proteomes" id="UP000624325"/>
    </source>
</evidence>
<keyword evidence="1" id="KW-0812">Transmembrane</keyword>
<feature type="transmembrane region" description="Helical" evidence="1">
    <location>
        <begin position="32"/>
        <end position="50"/>
    </location>
</feature>
<evidence type="ECO:0000256" key="1">
    <source>
        <dbReference type="SAM" id="Phobius"/>
    </source>
</evidence>
<dbReference type="EMBL" id="BONC01000002">
    <property type="protein sequence ID" value="GIF54390.1"/>
    <property type="molecule type" value="Genomic_DNA"/>
</dbReference>
<evidence type="ECO:0000313" key="2">
    <source>
        <dbReference type="EMBL" id="GIF54390.1"/>
    </source>
</evidence>
<feature type="transmembrane region" description="Helical" evidence="1">
    <location>
        <begin position="169"/>
        <end position="190"/>
    </location>
</feature>
<dbReference type="Proteomes" id="UP000624325">
    <property type="component" value="Unassembled WGS sequence"/>
</dbReference>
<feature type="transmembrane region" description="Helical" evidence="1">
    <location>
        <begin position="136"/>
        <end position="157"/>
    </location>
</feature>
<keyword evidence="3" id="KW-1185">Reference proteome</keyword>
<keyword evidence="1" id="KW-1133">Transmembrane helix</keyword>